<proteinExistence type="predicted"/>
<gene>
    <name evidence="1" type="ORF">HNP86_001904</name>
</gene>
<comment type="caution">
    <text evidence="1">The sequence shown here is derived from an EMBL/GenBank/DDBJ whole genome shotgun (WGS) entry which is preliminary data.</text>
</comment>
<dbReference type="EMBL" id="JACDUH010000003">
    <property type="protein sequence ID" value="MBA2851745.1"/>
    <property type="molecule type" value="Genomic_DNA"/>
</dbReference>
<evidence type="ECO:0000313" key="1">
    <source>
        <dbReference type="EMBL" id="MBA2851745.1"/>
    </source>
</evidence>
<sequence length="597" mass="69008">MRLNLTTMEPVYDDTINPLYFIRRMDGVCVHITPSLQLKDATYEWYIDNTFYSNAKSIVYIPDSYEVVVKLIITKADHVTELTQTFGNTLELGTRDKYMDKSYSDMRFRVIRNEDDEKIVQVKGNTMCIDNISIKSEIPAVDIKKHYFKEKLDVPEEEKEYDELGNEIIVYHDFDITEVATNVFRLSNFTDDFGVYYRELELWFSVNTVHYIQLVNLLYNPVNTSSLVNILNSVTYFIDPLTSILMHERGNAEQYEPSVFVMSAISNTFVDINPVESTNVIIEGDEFTDGIITGTSSVFSGEAARWNHKGYVSYGTYYEVCSPDPTTFRYSGAVYENVYTLRIQNNSVAKAIVIERLDGETWVPILLTANSDATPYPIKVSDKISLDNLYGFAYDSEDYAFFDEPTHVYFTPYIPGVHKIKYITKTQEGTLVSNFCEIATNERFEIKSNDNYITDNSLNRTLLGNKLYVLEETVLEKHDTVIKLDTGSNYDCTEGFTALDDKHHYETNHLTIEPITTDTLVEDCSATKLIYDEMMKQNMRIFNYTNMFKRHCKIDSEVPLTSPFLHFLNCSYRIVYPSTKRPQTYYIGTFDTRLMVV</sequence>
<protein>
    <submittedName>
        <fullName evidence="1">Uncharacterized protein</fullName>
    </submittedName>
</protein>
<evidence type="ECO:0000313" key="2">
    <source>
        <dbReference type="Proteomes" id="UP000564425"/>
    </source>
</evidence>
<name>A0A7J9NWW5_METMI</name>
<dbReference type="AlphaFoldDB" id="A0A7J9NWW5"/>
<dbReference type="Proteomes" id="UP000564425">
    <property type="component" value="Unassembled WGS sequence"/>
</dbReference>
<accession>A0A7J9NWW5</accession>
<reference evidence="1 2" key="1">
    <citation type="submission" date="2020-07" db="EMBL/GenBank/DDBJ databases">
        <title>Genomic Encyclopedia of Type Strains, Phase IV (KMG-V): Genome sequencing to study the core and pangenomes of soil and plant-associated prokaryotes.</title>
        <authorList>
            <person name="Whitman W."/>
        </authorList>
    </citation>
    <scope>NUCLEOTIDE SEQUENCE [LARGE SCALE GENOMIC DNA]</scope>
    <source>
        <strain evidence="1 2">A1</strain>
    </source>
</reference>
<dbReference type="RefSeq" id="WP_181501567.1">
    <property type="nucleotide sequence ID" value="NZ_JACDUH010000003.1"/>
</dbReference>
<organism evidence="1 2">
    <name type="scientific">Methanococcus maripaludis</name>
    <name type="common">Methanococcus deltae</name>
    <dbReference type="NCBI Taxonomy" id="39152"/>
    <lineage>
        <taxon>Archaea</taxon>
        <taxon>Methanobacteriati</taxon>
        <taxon>Methanobacteriota</taxon>
        <taxon>Methanomada group</taxon>
        <taxon>Methanococci</taxon>
        <taxon>Methanococcales</taxon>
        <taxon>Methanococcaceae</taxon>
        <taxon>Methanococcus</taxon>
    </lineage>
</organism>